<organism evidence="2 3">
    <name type="scientific">Thermomonospora curvata (strain ATCC 19995 / DSM 43183 / JCM 3096 / KCTC 9072 / NBRC 15933 / NCIMB 10081 / Henssen B9)</name>
    <dbReference type="NCBI Taxonomy" id="471852"/>
    <lineage>
        <taxon>Bacteria</taxon>
        <taxon>Bacillati</taxon>
        <taxon>Actinomycetota</taxon>
        <taxon>Actinomycetes</taxon>
        <taxon>Streptosporangiales</taxon>
        <taxon>Thermomonosporaceae</taxon>
        <taxon>Thermomonospora</taxon>
    </lineage>
</organism>
<evidence type="ECO:0000313" key="3">
    <source>
        <dbReference type="Proteomes" id="UP000001918"/>
    </source>
</evidence>
<name>D1A6P0_THECD</name>
<evidence type="ECO:0000256" key="1">
    <source>
        <dbReference type="SAM" id="MobiDB-lite"/>
    </source>
</evidence>
<feature type="region of interest" description="Disordered" evidence="1">
    <location>
        <begin position="152"/>
        <end position="179"/>
    </location>
</feature>
<proteinExistence type="predicted"/>
<dbReference type="STRING" id="471852.Tcur_0929"/>
<gene>
    <name evidence="2" type="ordered locus">Tcur_0929</name>
</gene>
<accession>D1A6P0</accession>
<dbReference type="HOGENOM" id="CLU_1502790_0_0_11"/>
<dbReference type="KEGG" id="tcu:Tcur_0929"/>
<dbReference type="RefSeq" id="WP_012851299.1">
    <property type="nucleotide sequence ID" value="NC_013510.1"/>
</dbReference>
<protein>
    <submittedName>
        <fullName evidence="2">Uncharacterized protein</fullName>
    </submittedName>
</protein>
<feature type="compositionally biased region" description="Basic and acidic residues" evidence="1">
    <location>
        <begin position="166"/>
        <end position="179"/>
    </location>
</feature>
<reference evidence="2 3" key="1">
    <citation type="journal article" date="2011" name="Stand. Genomic Sci.">
        <title>Complete genome sequence of Thermomonospora curvata type strain (B9).</title>
        <authorList>
            <person name="Chertkov O."/>
            <person name="Sikorski J."/>
            <person name="Nolan M."/>
            <person name="Lapidus A."/>
            <person name="Lucas S."/>
            <person name="Del Rio T.G."/>
            <person name="Tice H."/>
            <person name="Cheng J.F."/>
            <person name="Goodwin L."/>
            <person name="Pitluck S."/>
            <person name="Liolios K."/>
            <person name="Ivanova N."/>
            <person name="Mavromatis K."/>
            <person name="Mikhailova N."/>
            <person name="Ovchinnikova G."/>
            <person name="Pati A."/>
            <person name="Chen A."/>
            <person name="Palaniappan K."/>
            <person name="Djao O.D."/>
            <person name="Land M."/>
            <person name="Hauser L."/>
            <person name="Chang Y.J."/>
            <person name="Jeffries C.D."/>
            <person name="Brettin T."/>
            <person name="Han C."/>
            <person name="Detter J.C."/>
            <person name="Rohde M."/>
            <person name="Goker M."/>
            <person name="Woyke T."/>
            <person name="Bristow J."/>
            <person name="Eisen J.A."/>
            <person name="Markowitz V."/>
            <person name="Hugenholtz P."/>
            <person name="Klenk H.P."/>
            <person name="Kyrpides N.C."/>
        </authorList>
    </citation>
    <scope>NUCLEOTIDE SEQUENCE [LARGE SCALE GENOMIC DNA]</scope>
    <source>
        <strain evidence="3">ATCC 19995 / DSM 43183 / JCM 3096 / KCTC 9072 / NBRC 15933 / NCIMB 10081 / Henssen B9</strain>
    </source>
</reference>
<dbReference type="EMBL" id="CP001738">
    <property type="protein sequence ID" value="ACY96515.1"/>
    <property type="molecule type" value="Genomic_DNA"/>
</dbReference>
<keyword evidence="3" id="KW-1185">Reference proteome</keyword>
<dbReference type="AlphaFoldDB" id="D1A6P0"/>
<feature type="compositionally biased region" description="Basic residues" evidence="1">
    <location>
        <begin position="152"/>
        <end position="165"/>
    </location>
</feature>
<dbReference type="Proteomes" id="UP000001918">
    <property type="component" value="Chromosome"/>
</dbReference>
<dbReference type="OrthoDB" id="9829154at2"/>
<sequence length="179" mass="20113">MLTGESTYKGHAMRRTPDSEATSGWWFVPELGMHLKFHERWRAEVWSLSDGLHTSRLRIYDHSSGAEWLDAFYPLGTCGSVPFQRADRFMLDGQMPGWGEWPSEPTSSGRVPMPACVYCHGPVSRAEVVVIDPGPSIGRLCSDLGAWAPHAHRSCHRDHQSRRRTAGRERPETGEGRGQ</sequence>
<evidence type="ECO:0000313" key="2">
    <source>
        <dbReference type="EMBL" id="ACY96515.1"/>
    </source>
</evidence>